<dbReference type="RefSeq" id="WP_117205844.1">
    <property type="nucleotide sequence ID" value="NZ_JAQYAL010000001.1"/>
</dbReference>
<evidence type="ECO:0000313" key="4">
    <source>
        <dbReference type="Proteomes" id="UP001478817"/>
    </source>
</evidence>
<dbReference type="SUPFAM" id="SSF52794">
    <property type="entry name" value="PTS system IIB component-like"/>
    <property type="match status" value="1"/>
</dbReference>
<gene>
    <name evidence="3" type="ORF">AAAT05_07185</name>
</gene>
<proteinExistence type="predicted"/>
<dbReference type="Pfam" id="PF02302">
    <property type="entry name" value="PTS_IIB"/>
    <property type="match status" value="1"/>
</dbReference>
<comment type="caution">
    <text evidence="3">The sequence shown here is derived from an EMBL/GenBank/DDBJ whole genome shotgun (WGS) entry which is preliminary data.</text>
</comment>
<keyword evidence="4" id="KW-1185">Reference proteome</keyword>
<dbReference type="InterPro" id="IPR036095">
    <property type="entry name" value="PTS_EIIB-like_sf"/>
</dbReference>
<keyword evidence="3" id="KW-0762">Sugar transport</keyword>
<dbReference type="GeneID" id="98644521"/>
<evidence type="ECO:0000313" key="3">
    <source>
        <dbReference type="EMBL" id="MEQ2638119.1"/>
    </source>
</evidence>
<sequence length="99" mass="10718">MANGKKRIMFACGSGICTSTAVRKKVEAMLDENGYKGQYEITQYKISECPAQSVNYDFLVATTMAPAGLKCPYVNGIPYLTGRGTDVPNKAILELMAAE</sequence>
<dbReference type="EMBL" id="JBBNGS010000012">
    <property type="protein sequence ID" value="MEQ2638119.1"/>
    <property type="molecule type" value="Genomic_DNA"/>
</dbReference>
<dbReference type="EC" id="2.7.1.-" evidence="3"/>
<organism evidence="3 4">
    <name type="scientific">Paratractidigestivibacter faecalis</name>
    <dbReference type="NCBI Taxonomy" id="2292441"/>
    <lineage>
        <taxon>Bacteria</taxon>
        <taxon>Bacillati</taxon>
        <taxon>Actinomycetota</taxon>
        <taxon>Coriobacteriia</taxon>
        <taxon>Coriobacteriales</taxon>
        <taxon>Atopobiaceae</taxon>
        <taxon>Paratractidigestivibacter</taxon>
    </lineage>
</organism>
<dbReference type="GO" id="GO:0016740">
    <property type="term" value="F:transferase activity"/>
    <property type="evidence" value="ECO:0007669"/>
    <property type="project" value="UniProtKB-KW"/>
</dbReference>
<keyword evidence="1 3" id="KW-0808">Transferase</keyword>
<name>A0ABV1IHI2_9ACTN</name>
<reference evidence="3 4" key="1">
    <citation type="submission" date="2024-04" db="EMBL/GenBank/DDBJ databases">
        <title>Human intestinal bacterial collection.</title>
        <authorList>
            <person name="Pauvert C."/>
            <person name="Hitch T.C.A."/>
            <person name="Clavel T."/>
        </authorList>
    </citation>
    <scope>NUCLEOTIDE SEQUENCE [LARGE SCALE GENOMIC DNA]</scope>
    <source>
        <strain evidence="3 4">CLA-AA-H197</strain>
    </source>
</reference>
<protein>
    <submittedName>
        <fullName evidence="3">PTS sugar transporter subunit IIB</fullName>
        <ecNumber evidence="3">2.7.1.-</ecNumber>
    </submittedName>
</protein>
<dbReference type="InterPro" id="IPR003501">
    <property type="entry name" value="PTS_EIIB_2/3"/>
</dbReference>
<evidence type="ECO:0000259" key="2">
    <source>
        <dbReference type="Pfam" id="PF02302"/>
    </source>
</evidence>
<dbReference type="Gene3D" id="3.40.50.2300">
    <property type="match status" value="1"/>
</dbReference>
<accession>A0ABV1IHI2</accession>
<dbReference type="Proteomes" id="UP001478817">
    <property type="component" value="Unassembled WGS sequence"/>
</dbReference>
<feature type="domain" description="Phosphotransferase system EIIB component type 2/3" evidence="2">
    <location>
        <begin position="7"/>
        <end position="63"/>
    </location>
</feature>
<dbReference type="CDD" id="cd05566">
    <property type="entry name" value="PTS_IIB_galactitol"/>
    <property type="match status" value="1"/>
</dbReference>
<evidence type="ECO:0000256" key="1">
    <source>
        <dbReference type="ARBA" id="ARBA00022679"/>
    </source>
</evidence>
<keyword evidence="3" id="KW-0813">Transport</keyword>